<feature type="domain" description="Glycoside hydrolase family 42 N-terminal" evidence="3">
    <location>
        <begin position="522"/>
        <end position="619"/>
    </location>
</feature>
<dbReference type="EC" id="3.2.1.23" evidence="4"/>
<proteinExistence type="predicted"/>
<dbReference type="RefSeq" id="WP_377769165.1">
    <property type="nucleotide sequence ID" value="NZ_JBHUHO010000002.1"/>
</dbReference>
<gene>
    <name evidence="4" type="ORF">ACFSJH_00265</name>
</gene>
<reference evidence="5" key="1">
    <citation type="journal article" date="2019" name="Int. J. Syst. Evol. Microbiol.">
        <title>The Global Catalogue of Microorganisms (GCM) 10K type strain sequencing project: providing services to taxonomists for standard genome sequencing and annotation.</title>
        <authorList>
            <consortium name="The Broad Institute Genomics Platform"/>
            <consortium name="The Broad Institute Genome Sequencing Center for Infectious Disease"/>
            <person name="Wu L."/>
            <person name="Ma J."/>
        </authorList>
    </citation>
    <scope>NUCLEOTIDE SEQUENCE [LARGE SCALE GENOMIC DNA]</scope>
    <source>
        <strain evidence="5">GH52</strain>
    </source>
</reference>
<dbReference type="SUPFAM" id="SSF51445">
    <property type="entry name" value="(Trans)glycosidases"/>
    <property type="match status" value="1"/>
</dbReference>
<accession>A0ABW4YET3</accession>
<dbReference type="InterPro" id="IPR017853">
    <property type="entry name" value="GH"/>
</dbReference>
<evidence type="ECO:0000313" key="5">
    <source>
        <dbReference type="Proteomes" id="UP001597362"/>
    </source>
</evidence>
<dbReference type="Gene3D" id="3.20.20.80">
    <property type="entry name" value="Glycosidases"/>
    <property type="match status" value="1"/>
</dbReference>
<keyword evidence="1 4" id="KW-0378">Hydrolase</keyword>
<comment type="caution">
    <text evidence="4">The sequence shown here is derived from an EMBL/GenBank/DDBJ whole genome shotgun (WGS) entry which is preliminary data.</text>
</comment>
<sequence length="1051" mass="118428">MDKRTVIFYDPTFPITGDVLQQETWLALKDIGVVVDAQQLEEVLLQVQPHSFINLHAPYFPKTAWNTIVTRLKAGMGLLSLGGAPFKHPVRQAESGAWFIEAEQTAFHQSLGIHEVLKVKADAVTKLEALREIPVAANYLHVLDQQADVLNLVPHVTKSSDLPHEMGSAGPMDARVYPLVKGIGSDGRQLSAPIILWERVLGEFAGARWMFVGQPLTEAFWNNDGVAALTVWNQFVAAGVTEWWLKPNYATYEIGERPQLTLQVQRPGSDSTEGGQVEAAAWTATVTIEKDGESEPLYEHTVTLEANAELQIIRLTAPLNIENGYYRLQASLVSDLGETRHLRQGFWGRDDALLASGNVVTADRDYFRKDGRPLPIVGMTYMSSDVARKFLTLPNVAVWERDMEQMSKAGINWIRTGIWTAYRNVMEVDGHVSEAALRSIDAFLLTAKRHDLQVTFTFFSFTPETWEGRNPFLDPRSVEAQKRFIRSIVSRHRQTKNVDWDLINEPSMFDPARIFSGGPRTCNDPYEHAAYVAWLEAKHGAIEVLQEKWNMTTEQLPSFAQVKIPEPNEINFDIQDMAQAKKGGKWLDYVLFSMDMHNRWASQLYATIKEVCPDHMVTVGQDEGLGAQRPSPLFYEECVDYTTVHSWWLNDQLLWDSVFTKTPNKPNVIQETGMMYVETPDGRAKRSELELRNILERKYAYSFAAGGAGAVQWIWNTNFYMDNANESHIGALRADGTEKPEANVSYDFGKFMASIRDLFTGRELEDTVIVFPYSNDFSNRKVAFQATTQAVRTLAYQLKMPLRGIGEYQLEDLRTNKAKLIIVPSAHNFDNKAFEQLLDIVQETGATLLWSGPLSLDAYWRQTKRTEALVGSLQLHNVRREEKLILPDGTSLAASYGSRKIAELVKEITVTSDGKQQYSGDNVIEAQLGAGKLIWSPQPVELNERVETLEQLYRYALNKADVSPRMEWLQGGDLAGVYGEKVTLAEGSLYIFVSESGFDATIAVADPETGKQYSFELANDRSVLFATDKQGKLLAVYRPDEVMVHEHVWTN</sequence>
<keyword evidence="5" id="KW-1185">Reference proteome</keyword>
<evidence type="ECO:0000256" key="1">
    <source>
        <dbReference type="ARBA" id="ARBA00022801"/>
    </source>
</evidence>
<protein>
    <submittedName>
        <fullName evidence="4">Beta-galactosidase</fullName>
        <ecNumber evidence="4">3.2.1.23</ecNumber>
    </submittedName>
</protein>
<evidence type="ECO:0000259" key="3">
    <source>
        <dbReference type="Pfam" id="PF02449"/>
    </source>
</evidence>
<dbReference type="Proteomes" id="UP001597362">
    <property type="component" value="Unassembled WGS sequence"/>
</dbReference>
<dbReference type="InterPro" id="IPR013529">
    <property type="entry name" value="Glyco_hydro_42_N"/>
</dbReference>
<dbReference type="EMBL" id="JBHUHO010000002">
    <property type="protein sequence ID" value="MFD2114189.1"/>
    <property type="molecule type" value="Genomic_DNA"/>
</dbReference>
<keyword evidence="2 4" id="KW-0326">Glycosidase</keyword>
<organism evidence="4 5">
    <name type="scientific">Paenibacillus yanchengensis</name>
    <dbReference type="NCBI Taxonomy" id="2035833"/>
    <lineage>
        <taxon>Bacteria</taxon>
        <taxon>Bacillati</taxon>
        <taxon>Bacillota</taxon>
        <taxon>Bacilli</taxon>
        <taxon>Bacillales</taxon>
        <taxon>Paenibacillaceae</taxon>
        <taxon>Paenibacillus</taxon>
    </lineage>
</organism>
<dbReference type="Pfam" id="PF02449">
    <property type="entry name" value="Glyco_hydro_42"/>
    <property type="match status" value="1"/>
</dbReference>
<evidence type="ECO:0000256" key="2">
    <source>
        <dbReference type="ARBA" id="ARBA00023295"/>
    </source>
</evidence>
<name>A0ABW4YET3_9BACL</name>
<dbReference type="GO" id="GO:0004565">
    <property type="term" value="F:beta-galactosidase activity"/>
    <property type="evidence" value="ECO:0007669"/>
    <property type="project" value="UniProtKB-EC"/>
</dbReference>
<evidence type="ECO:0000313" key="4">
    <source>
        <dbReference type="EMBL" id="MFD2114189.1"/>
    </source>
</evidence>